<protein>
    <submittedName>
        <fullName evidence="1">Uncharacterized protein</fullName>
    </submittedName>
</protein>
<keyword evidence="2" id="KW-1185">Reference proteome</keyword>
<accession>A0A3M7TA49</accession>
<reference evidence="1 2" key="1">
    <citation type="journal article" date="2018" name="Sci. Rep.">
        <title>Genomic signatures of local adaptation to the degree of environmental predictability in rotifers.</title>
        <authorList>
            <person name="Franch-Gras L."/>
            <person name="Hahn C."/>
            <person name="Garcia-Roger E.M."/>
            <person name="Carmona M.J."/>
            <person name="Serra M."/>
            <person name="Gomez A."/>
        </authorList>
    </citation>
    <scope>NUCLEOTIDE SEQUENCE [LARGE SCALE GENOMIC DNA]</scope>
    <source>
        <strain evidence="1">HYR1</strain>
    </source>
</reference>
<evidence type="ECO:0000313" key="2">
    <source>
        <dbReference type="Proteomes" id="UP000276133"/>
    </source>
</evidence>
<evidence type="ECO:0000313" key="1">
    <source>
        <dbReference type="EMBL" id="RNA44869.1"/>
    </source>
</evidence>
<proteinExistence type="predicted"/>
<dbReference type="AlphaFoldDB" id="A0A3M7TA49"/>
<gene>
    <name evidence="1" type="ORF">BpHYR1_038203</name>
</gene>
<dbReference type="Proteomes" id="UP000276133">
    <property type="component" value="Unassembled WGS sequence"/>
</dbReference>
<name>A0A3M7TA49_BRAPC</name>
<comment type="caution">
    <text evidence="1">The sequence shown here is derived from an EMBL/GenBank/DDBJ whole genome shotgun (WGS) entry which is preliminary data.</text>
</comment>
<dbReference type="EMBL" id="REGN01000050">
    <property type="protein sequence ID" value="RNA44869.1"/>
    <property type="molecule type" value="Genomic_DNA"/>
</dbReference>
<organism evidence="1 2">
    <name type="scientific">Brachionus plicatilis</name>
    <name type="common">Marine rotifer</name>
    <name type="synonym">Brachionus muelleri</name>
    <dbReference type="NCBI Taxonomy" id="10195"/>
    <lineage>
        <taxon>Eukaryota</taxon>
        <taxon>Metazoa</taxon>
        <taxon>Spiralia</taxon>
        <taxon>Gnathifera</taxon>
        <taxon>Rotifera</taxon>
        <taxon>Eurotatoria</taxon>
        <taxon>Monogononta</taxon>
        <taxon>Pseudotrocha</taxon>
        <taxon>Ploima</taxon>
        <taxon>Brachionidae</taxon>
        <taxon>Brachionus</taxon>
    </lineage>
</organism>
<sequence>MDRFTRNIVIGFDLKKILIPRQFTDFMVNFFTILFVDKFCNCSSHSIRVMQYYYEKCFLNICKLLISEDEL</sequence>